<reference evidence="3" key="1">
    <citation type="submission" date="2016-06" db="UniProtKB">
        <authorList>
            <consortium name="WormBaseParasite"/>
        </authorList>
    </citation>
    <scope>IDENTIFICATION</scope>
</reference>
<accession>A0A183L644</accession>
<dbReference type="Proteomes" id="UP000279833">
    <property type="component" value="Unassembled WGS sequence"/>
</dbReference>
<keyword evidence="2" id="KW-1185">Reference proteome</keyword>
<evidence type="ECO:0000313" key="1">
    <source>
        <dbReference type="EMBL" id="VDP80302.1"/>
    </source>
</evidence>
<proteinExistence type="predicted"/>
<protein>
    <submittedName>
        <fullName evidence="3">DHC_N1 domain-containing protein</fullName>
    </submittedName>
</protein>
<reference evidence="1 2" key="2">
    <citation type="submission" date="2018-11" db="EMBL/GenBank/DDBJ databases">
        <authorList>
            <consortium name="Pathogen Informatics"/>
        </authorList>
    </citation>
    <scope>NUCLEOTIDE SEQUENCE [LARGE SCALE GENOMIC DNA]</scope>
    <source>
        <strain evidence="1">Dakar</strain>
        <strain evidence="2">Dakar, Senegal</strain>
    </source>
</reference>
<evidence type="ECO:0000313" key="2">
    <source>
        <dbReference type="Proteomes" id="UP000279833"/>
    </source>
</evidence>
<gene>
    <name evidence="1" type="ORF">SCUD_LOCUS22812</name>
</gene>
<name>A0A183L644_9TREM</name>
<organism evidence="3">
    <name type="scientific">Schistosoma curassoni</name>
    <dbReference type="NCBI Taxonomy" id="6186"/>
    <lineage>
        <taxon>Eukaryota</taxon>
        <taxon>Metazoa</taxon>
        <taxon>Spiralia</taxon>
        <taxon>Lophotrochozoa</taxon>
        <taxon>Platyhelminthes</taxon>
        <taxon>Trematoda</taxon>
        <taxon>Digenea</taxon>
        <taxon>Strigeidida</taxon>
        <taxon>Schistosomatoidea</taxon>
        <taxon>Schistosomatidae</taxon>
        <taxon>Schistosoma</taxon>
    </lineage>
</organism>
<evidence type="ECO:0000313" key="3">
    <source>
        <dbReference type="WBParaSite" id="SCUD_0002281501-mRNA-1"/>
    </source>
</evidence>
<dbReference type="STRING" id="6186.A0A183L644"/>
<dbReference type="AlphaFoldDB" id="A0A183L644"/>
<dbReference type="WBParaSite" id="SCUD_0002281501-mRNA-1">
    <property type="protein sequence ID" value="SCUD_0002281501-mRNA-1"/>
    <property type="gene ID" value="SCUD_0002281501"/>
</dbReference>
<sequence length="201" mass="23438">MANQANKLIYPSDFMKVLQISMNLLKMYNPYETISNNNNNNNNNQNNDISFALNVLSSTMNIIHSWFKTIETFTNTIDQSLINEINSIKQNIHYIIINLINQLLSSQFKPIWLQLLQDNIIKYNKLLPELNRIFLFISNINEYSQLNSCYTLRKLRKMNVASYSLSFQLNNTNTNYNDDNNCLLDNKNPLMLNISHLTNSG</sequence>
<dbReference type="EMBL" id="UZAK01050788">
    <property type="protein sequence ID" value="VDP80302.1"/>
    <property type="molecule type" value="Genomic_DNA"/>
</dbReference>